<proteinExistence type="predicted"/>
<keyword evidence="2" id="KW-0723">Serine/threonine-protein kinase</keyword>
<keyword evidence="11 14" id="KW-0472">Membrane</keyword>
<evidence type="ECO:0000256" key="11">
    <source>
        <dbReference type="ARBA" id="ARBA00023136"/>
    </source>
</evidence>
<dbReference type="EMBL" id="AWUE01013608">
    <property type="protein sequence ID" value="OMP06448.1"/>
    <property type="molecule type" value="Genomic_DNA"/>
</dbReference>
<dbReference type="InterPro" id="IPR002902">
    <property type="entry name" value="GNK2"/>
</dbReference>
<dbReference type="Gene3D" id="3.30.430.20">
    <property type="entry name" value="Gnk2 domain, C-X8-C-X2-C motif"/>
    <property type="match status" value="2"/>
</dbReference>
<evidence type="ECO:0000256" key="2">
    <source>
        <dbReference type="ARBA" id="ARBA00022527"/>
    </source>
</evidence>
<accession>A0A1R3KHG4</accession>
<evidence type="ECO:0000256" key="13">
    <source>
        <dbReference type="SAM" id="MobiDB-lite"/>
    </source>
</evidence>
<dbReference type="Proteomes" id="UP000187203">
    <property type="component" value="Unassembled WGS sequence"/>
</dbReference>
<dbReference type="PROSITE" id="PS51473">
    <property type="entry name" value="GNK2"/>
    <property type="match status" value="2"/>
</dbReference>
<dbReference type="Gene3D" id="3.30.200.20">
    <property type="entry name" value="Phosphorylase Kinase, domain 1"/>
    <property type="match status" value="1"/>
</dbReference>
<evidence type="ECO:0000259" key="16">
    <source>
        <dbReference type="PROSITE" id="PS51473"/>
    </source>
</evidence>
<dbReference type="FunFam" id="3.30.430.20:FF:000002">
    <property type="entry name" value="Cysteine-rich receptor-like protein kinase 10"/>
    <property type="match status" value="1"/>
</dbReference>
<comment type="caution">
    <text evidence="17">The sequence shown here is derived from an EMBL/GenBank/DDBJ whole genome shotgun (WGS) entry which is preliminary data.</text>
</comment>
<dbReference type="PANTHER" id="PTHR27002:SF1040">
    <property type="entry name" value="OS07G0538400 PROTEIN"/>
    <property type="match status" value="1"/>
</dbReference>
<keyword evidence="4 14" id="KW-0812">Transmembrane</keyword>
<keyword evidence="3" id="KW-0808">Transferase</keyword>
<dbReference type="GO" id="GO:0004674">
    <property type="term" value="F:protein serine/threonine kinase activity"/>
    <property type="evidence" value="ECO:0007669"/>
    <property type="project" value="UniProtKB-KW"/>
</dbReference>
<evidence type="ECO:0000256" key="3">
    <source>
        <dbReference type="ARBA" id="ARBA00022679"/>
    </source>
</evidence>
<evidence type="ECO:0000313" key="17">
    <source>
        <dbReference type="EMBL" id="OMP06448.1"/>
    </source>
</evidence>
<evidence type="ECO:0000256" key="14">
    <source>
        <dbReference type="SAM" id="Phobius"/>
    </source>
</evidence>
<dbReference type="GO" id="GO:0005524">
    <property type="term" value="F:ATP binding"/>
    <property type="evidence" value="ECO:0007669"/>
    <property type="project" value="UniProtKB-KW"/>
</dbReference>
<comment type="subcellular location">
    <subcellularLocation>
        <location evidence="1">Membrane</location>
        <topology evidence="1">Single-pass membrane protein</topology>
    </subcellularLocation>
</comment>
<organism evidence="17 18">
    <name type="scientific">Corchorus olitorius</name>
    <dbReference type="NCBI Taxonomy" id="93759"/>
    <lineage>
        <taxon>Eukaryota</taxon>
        <taxon>Viridiplantae</taxon>
        <taxon>Streptophyta</taxon>
        <taxon>Embryophyta</taxon>
        <taxon>Tracheophyta</taxon>
        <taxon>Spermatophyta</taxon>
        <taxon>Magnoliopsida</taxon>
        <taxon>eudicotyledons</taxon>
        <taxon>Gunneridae</taxon>
        <taxon>Pentapetalae</taxon>
        <taxon>rosids</taxon>
        <taxon>malvids</taxon>
        <taxon>Malvales</taxon>
        <taxon>Malvaceae</taxon>
        <taxon>Grewioideae</taxon>
        <taxon>Apeibeae</taxon>
        <taxon>Corchorus</taxon>
    </lineage>
</organism>
<evidence type="ECO:0000256" key="9">
    <source>
        <dbReference type="ARBA" id="ARBA00022840"/>
    </source>
</evidence>
<feature type="signal peptide" evidence="15">
    <location>
        <begin position="1"/>
        <end position="24"/>
    </location>
</feature>
<keyword evidence="5 15" id="KW-0732">Signal</keyword>
<feature type="domain" description="Gnk2-homologous" evidence="16">
    <location>
        <begin position="29"/>
        <end position="131"/>
    </location>
</feature>
<name>A0A1R3KHG4_9ROSI</name>
<evidence type="ECO:0000256" key="6">
    <source>
        <dbReference type="ARBA" id="ARBA00022737"/>
    </source>
</evidence>
<keyword evidence="9" id="KW-0067">ATP-binding</keyword>
<evidence type="ECO:0000256" key="15">
    <source>
        <dbReference type="SAM" id="SignalP"/>
    </source>
</evidence>
<evidence type="ECO:0000256" key="12">
    <source>
        <dbReference type="ARBA" id="ARBA00023170"/>
    </source>
</evidence>
<evidence type="ECO:0000256" key="7">
    <source>
        <dbReference type="ARBA" id="ARBA00022741"/>
    </source>
</evidence>
<keyword evidence="10 14" id="KW-1133">Transmembrane helix</keyword>
<protein>
    <recommendedName>
        <fullName evidence="16">Gnk2-homologous domain-containing protein</fullName>
    </recommendedName>
</protein>
<dbReference type="InterPro" id="IPR011009">
    <property type="entry name" value="Kinase-like_dom_sf"/>
</dbReference>
<dbReference type="STRING" id="93759.A0A1R3KHG4"/>
<feature type="chain" id="PRO_5012842435" description="Gnk2-homologous domain-containing protein" evidence="15">
    <location>
        <begin position="25"/>
        <end position="517"/>
    </location>
</feature>
<feature type="region of interest" description="Disordered" evidence="13">
    <location>
        <begin position="489"/>
        <end position="517"/>
    </location>
</feature>
<dbReference type="Pfam" id="PF01657">
    <property type="entry name" value="Stress-antifung"/>
    <property type="match status" value="2"/>
</dbReference>
<evidence type="ECO:0000256" key="10">
    <source>
        <dbReference type="ARBA" id="ARBA00022989"/>
    </source>
</evidence>
<keyword evidence="18" id="KW-1185">Reference proteome</keyword>
<evidence type="ECO:0000256" key="1">
    <source>
        <dbReference type="ARBA" id="ARBA00004167"/>
    </source>
</evidence>
<evidence type="ECO:0000256" key="8">
    <source>
        <dbReference type="ARBA" id="ARBA00022777"/>
    </source>
</evidence>
<evidence type="ECO:0000256" key="4">
    <source>
        <dbReference type="ARBA" id="ARBA00022692"/>
    </source>
</evidence>
<evidence type="ECO:0000313" key="18">
    <source>
        <dbReference type="Proteomes" id="UP000187203"/>
    </source>
</evidence>
<keyword evidence="12" id="KW-0675">Receptor</keyword>
<dbReference type="GO" id="GO:0005886">
    <property type="term" value="C:plasma membrane"/>
    <property type="evidence" value="ECO:0007669"/>
    <property type="project" value="TreeGrafter"/>
</dbReference>
<keyword evidence="6" id="KW-0677">Repeat</keyword>
<sequence length="517" mass="56489">MKKSVAIVTLQLLCFVSLLLSTYASIFDEERYFLCNPTNNYTNGSIYGQNVNTTINSLASNASSDGFYITSVGQNLDTVYGLVQCLYDISKEDCQTCVNTAAKDIGNFCQNKKEAMIGYNNCSLRYSDRRFFSTPSNSPIIGFANTADVTYPDLFNPQLANLFRNLSSTAASSSLRFAVGTASYSDFASNNIYGMVQCTRDLSENSCSSCLQEIISNIPQCCQQSRGVRIFAVSCNLRYELYRFFLTTSTSTSLPLSPPPPPPLERNSVPGATTNTTSSDGKKSTSKSMVVIVVSVAIAAMLGILIVCGCFFWRKAKKKVAGSDPDVHDYHEKNMESLLIGLDTIKAATRNFSDENKLGQGGFGPVYKGTLFDGTEIAVKRLSSNSGQGLIELKTEVMLVAKLLHRNLAWLHWTNGTALEIIDPSLGDQWPRFEVLKCIHIGLLCVQEAAADRPTMSEIIMMLSSYTITVAAPLRPAFFVSTGNFSTDSALDSGSSRTGDSRERSANDITISELHPR</sequence>
<keyword evidence="8" id="KW-0418">Kinase</keyword>
<evidence type="ECO:0000256" key="5">
    <source>
        <dbReference type="ARBA" id="ARBA00022729"/>
    </source>
</evidence>
<dbReference type="PANTHER" id="PTHR27002">
    <property type="entry name" value="RECEPTOR-LIKE SERINE/THREONINE-PROTEIN KINASE SD1-8"/>
    <property type="match status" value="1"/>
</dbReference>
<dbReference type="AlphaFoldDB" id="A0A1R3KHG4"/>
<feature type="compositionally biased region" description="Polar residues" evidence="13">
    <location>
        <begin position="489"/>
        <end position="498"/>
    </location>
</feature>
<reference evidence="18" key="1">
    <citation type="submission" date="2013-09" db="EMBL/GenBank/DDBJ databases">
        <title>Corchorus olitorius genome sequencing.</title>
        <authorList>
            <person name="Alam M."/>
            <person name="Haque M.S."/>
            <person name="Islam M.S."/>
            <person name="Emdad E.M."/>
            <person name="Islam M.M."/>
            <person name="Ahmed B."/>
            <person name="Halim A."/>
            <person name="Hossen Q.M.M."/>
            <person name="Hossain M.Z."/>
            <person name="Ahmed R."/>
            <person name="Khan M.M."/>
            <person name="Islam R."/>
            <person name="Rashid M.M."/>
            <person name="Khan S.A."/>
            <person name="Rahman M.S."/>
            <person name="Alam M."/>
            <person name="Yahiya A.S."/>
            <person name="Khan M.S."/>
            <person name="Azam M.S."/>
            <person name="Haque T."/>
            <person name="Lashkar M.Z.H."/>
            <person name="Akhand A.I."/>
            <person name="Morshed G."/>
            <person name="Roy S."/>
            <person name="Uddin K.S."/>
            <person name="Rabeya T."/>
            <person name="Hossain A.S."/>
            <person name="Chowdhury A."/>
            <person name="Snigdha A.R."/>
            <person name="Mortoza M.S."/>
            <person name="Matin S.A."/>
            <person name="Hoque S.M.E."/>
            <person name="Islam M.K."/>
            <person name="Roy D.K."/>
            <person name="Haider R."/>
            <person name="Moosa M.M."/>
            <person name="Elias S.M."/>
            <person name="Hasan A.M."/>
            <person name="Jahan S."/>
            <person name="Shafiuddin M."/>
            <person name="Mahmood N."/>
            <person name="Shommy N.S."/>
        </authorList>
    </citation>
    <scope>NUCLEOTIDE SEQUENCE [LARGE SCALE GENOMIC DNA]</scope>
    <source>
        <strain evidence="18">cv. O-4</strain>
    </source>
</reference>
<dbReference type="InterPro" id="IPR038408">
    <property type="entry name" value="GNK2_sf"/>
</dbReference>
<feature type="domain" description="Gnk2-homologous" evidence="16">
    <location>
        <begin position="137"/>
        <end position="244"/>
    </location>
</feature>
<dbReference type="CDD" id="cd23509">
    <property type="entry name" value="Gnk2-like"/>
    <property type="match status" value="2"/>
</dbReference>
<dbReference type="OrthoDB" id="688481at2759"/>
<keyword evidence="7" id="KW-0547">Nucleotide-binding</keyword>
<feature type="region of interest" description="Disordered" evidence="13">
    <location>
        <begin position="250"/>
        <end position="283"/>
    </location>
</feature>
<feature type="transmembrane region" description="Helical" evidence="14">
    <location>
        <begin position="289"/>
        <end position="313"/>
    </location>
</feature>
<gene>
    <name evidence="17" type="ORF">COLO4_08121</name>
</gene>
<dbReference type="SUPFAM" id="SSF56112">
    <property type="entry name" value="Protein kinase-like (PK-like)"/>
    <property type="match status" value="2"/>
</dbReference>